<organism evidence="6 7">
    <name type="scientific">Azospirillum oleiclasticum</name>
    <dbReference type="NCBI Taxonomy" id="2735135"/>
    <lineage>
        <taxon>Bacteria</taxon>
        <taxon>Pseudomonadati</taxon>
        <taxon>Pseudomonadota</taxon>
        <taxon>Alphaproteobacteria</taxon>
        <taxon>Rhodospirillales</taxon>
        <taxon>Azospirillaceae</taxon>
        <taxon>Azospirillum</taxon>
    </lineage>
</organism>
<dbReference type="SMART" id="SM01360">
    <property type="entry name" value="A2M"/>
    <property type="match status" value="1"/>
</dbReference>
<evidence type="ECO:0000256" key="1">
    <source>
        <dbReference type="ARBA" id="ARBA00010556"/>
    </source>
</evidence>
<feature type="domain" description="Alpha-2-macroglobulin" evidence="5">
    <location>
        <begin position="910"/>
        <end position="998"/>
    </location>
</feature>
<dbReference type="InterPro" id="IPR026284">
    <property type="entry name" value="A2MG_proteobact"/>
</dbReference>
<dbReference type="PIRSF" id="PIRSF038980">
    <property type="entry name" value="A2M_bac"/>
    <property type="match status" value="1"/>
</dbReference>
<keyword evidence="7" id="KW-1185">Reference proteome</keyword>
<dbReference type="PANTHER" id="PTHR40094">
    <property type="entry name" value="ALPHA-2-MACROGLOBULIN HOMOLOG"/>
    <property type="match status" value="1"/>
</dbReference>
<keyword evidence="2 3" id="KW-0732">Signal</keyword>
<dbReference type="Gene3D" id="1.50.10.20">
    <property type="match status" value="1"/>
</dbReference>
<dbReference type="Pfam" id="PF21142">
    <property type="entry name" value="A2M_bMG2"/>
    <property type="match status" value="1"/>
</dbReference>
<feature type="signal peptide" evidence="3">
    <location>
        <begin position="1"/>
        <end position="21"/>
    </location>
</feature>
<dbReference type="Pfam" id="PF11974">
    <property type="entry name" value="bMG3"/>
    <property type="match status" value="1"/>
</dbReference>
<dbReference type="InterPro" id="IPR021868">
    <property type="entry name" value="Alpha_2_Macroglob_MG3"/>
</dbReference>
<dbReference type="Pfam" id="PF01835">
    <property type="entry name" value="MG2"/>
    <property type="match status" value="1"/>
</dbReference>
<dbReference type="SMART" id="SM01359">
    <property type="entry name" value="A2M_N_2"/>
    <property type="match status" value="1"/>
</dbReference>
<dbReference type="RefSeq" id="WP_180283560.1">
    <property type="nucleotide sequence ID" value="NZ_JABFDB010000013.1"/>
</dbReference>
<dbReference type="InterPro" id="IPR049120">
    <property type="entry name" value="A2M_bMG2"/>
</dbReference>
<dbReference type="Gene3D" id="2.60.40.1930">
    <property type="match status" value="1"/>
</dbReference>
<accession>A0ABX2TF42</accession>
<evidence type="ECO:0000256" key="3">
    <source>
        <dbReference type="SAM" id="SignalP"/>
    </source>
</evidence>
<dbReference type="SUPFAM" id="SSF48239">
    <property type="entry name" value="Terpenoid cyclases/Protein prenyltransferases"/>
    <property type="match status" value="1"/>
</dbReference>
<dbReference type="EMBL" id="JABFDB010000013">
    <property type="protein sequence ID" value="NYZ21788.1"/>
    <property type="molecule type" value="Genomic_DNA"/>
</dbReference>
<comment type="similarity">
    <text evidence="1">Belongs to the protease inhibitor I39 (alpha-2-macroglobulin) family. Bacterial alpha-2-macroglobulin subfamily.</text>
</comment>
<dbReference type="InterPro" id="IPR008930">
    <property type="entry name" value="Terpenoid_cyclase/PrenylTrfase"/>
</dbReference>
<comment type="caution">
    <text evidence="6">The sequence shown here is derived from an EMBL/GenBank/DDBJ whole genome shotgun (WGS) entry which is preliminary data.</text>
</comment>
<evidence type="ECO:0000313" key="6">
    <source>
        <dbReference type="EMBL" id="NYZ21788.1"/>
    </source>
</evidence>
<reference evidence="6 7" key="1">
    <citation type="submission" date="2020-05" db="EMBL/GenBank/DDBJ databases">
        <title>Azospirillum oleiclasticum sp. nov, a nitrogen-fixing and heavy crude oil-emulsifying bacterium isolated from the crude oil of Yumen Oilfield.</title>
        <authorList>
            <person name="Wu D."/>
            <person name="Cai M."/>
            <person name="Zhang X."/>
        </authorList>
    </citation>
    <scope>NUCLEOTIDE SEQUENCE [LARGE SCALE GENOMIC DNA]</scope>
    <source>
        <strain evidence="6 7">ROY-1-1-2</strain>
    </source>
</reference>
<evidence type="ECO:0000313" key="7">
    <source>
        <dbReference type="Proteomes" id="UP000584642"/>
    </source>
</evidence>
<dbReference type="Pfam" id="PF07703">
    <property type="entry name" value="A2M_BRD"/>
    <property type="match status" value="1"/>
</dbReference>
<dbReference type="Proteomes" id="UP000584642">
    <property type="component" value="Unassembled WGS sequence"/>
</dbReference>
<dbReference type="InterPro" id="IPR011625">
    <property type="entry name" value="A2M_N_BRD"/>
</dbReference>
<feature type="domain" description="Alpha-2-macroglobulin bait region" evidence="4">
    <location>
        <begin position="705"/>
        <end position="849"/>
    </location>
</feature>
<dbReference type="InterPro" id="IPR002890">
    <property type="entry name" value="MG2"/>
</dbReference>
<protein>
    <submittedName>
        <fullName evidence="6">Alpha-2-macroglobulin family protein</fullName>
    </submittedName>
</protein>
<dbReference type="InterPro" id="IPR041246">
    <property type="entry name" value="Bact_MG10"/>
</dbReference>
<evidence type="ECO:0000259" key="5">
    <source>
        <dbReference type="SMART" id="SM01360"/>
    </source>
</evidence>
<dbReference type="InterPro" id="IPR041462">
    <property type="entry name" value="Bact_A2M_MG6"/>
</dbReference>
<evidence type="ECO:0000256" key="2">
    <source>
        <dbReference type="ARBA" id="ARBA00022729"/>
    </source>
</evidence>
<dbReference type="Pfam" id="PF17972">
    <property type="entry name" value="bMG5"/>
    <property type="match status" value="1"/>
</dbReference>
<dbReference type="InterPro" id="IPR051802">
    <property type="entry name" value="YfhM-like"/>
</dbReference>
<dbReference type="Pfam" id="PF17973">
    <property type="entry name" value="bMG10"/>
    <property type="match status" value="1"/>
</dbReference>
<evidence type="ECO:0000259" key="4">
    <source>
        <dbReference type="SMART" id="SM01359"/>
    </source>
</evidence>
<gene>
    <name evidence="6" type="ORF">HND93_18900</name>
</gene>
<dbReference type="PANTHER" id="PTHR40094:SF1">
    <property type="entry name" value="UBIQUITIN DOMAIN-CONTAINING PROTEIN"/>
    <property type="match status" value="1"/>
</dbReference>
<sequence length="1554" mass="163433">MLRAPARVLAVLLASIAPASADEPPPLTVTALEVVAERDVPQVCATLSERLDRVGTDYRSFVEVTPPVTATVVVRDRNLCVEGPQHGQKYTVTLKAGLPGADGGTLAAAESREVEIPNRKPALAFRGGGYILPRIGAEGLALRSINVDRVRMQVLRITDRGLVEKIYFGRISQQLSDHEVGDLVDRAAQEVWKGDMAVTGNRNQPAVTAFPIDAVLGRLEPGVYIAAAAMADGVKASQWFVVSDLTLNTVLGEDGLVVFARSLATAGPLGGVELRLLARNNAELGKVSTGADGIARFDAGALRGTGDDAPQALFARGAGGDFGFLDLVAPAFELADRSTVAPTPGRADAYLFSERGIYRPGEPVNLTALLRDPQGAAVPGKSLTLRLLRPDGLEVDRRPLTDGGAGAYAARLELPRGALTGAWSATAHLEPEGPAVGRVEFRVEDFVPPRLGVTLTADRPALDAESAASITIAGRYVYGTAAAGLPGELSMTLRAAENPYPQHPGYRFGLTQDDVKPQRSELPGFTTGEDGQAHGTLRLDRAPESTRPLEAVVRAAMVDVGGRPVARELVLPVRHRPFAIGIRPRFAGDAVPEGATVGFDVIAVAPNGTPIDRPDLSYELYEEEPEYSWFESNGRWDYKVEVRDRRQTGGTLSPAAGKPATVEEPVTAGRYRLEVFDPKTGVASSVRFAAGWWLTPTTLERPDEVEVTVMLPRYRGGETAWVHISPPYRSQVLIAVADRRIRMATTREIGPEGAFLQIPVDPSWIGGVHVVASAFAIPDPQQKSGPRRGIGTSWLAVDPSDRLLKVAVTPPGETRPLTRLPVEVTVEGAAPGQPAYVTVSAVDESVLRLTDFHGPDPAAHYFGPRELTVEMRDVYGRLVEAEPPPRARTAVMPSLPTPAMGPGRASATLSLVSGIVAVGEGGRATIPLDLPDFTGRLRLTAVAWTADRMGRADSVVEVRDPVQVDVAVPRHLAPGDRATVAVTIANTGGPAGAYAARIAADGGVVAPGDPVAVGHLEPGGRGAAAFELAAEGDGPARLTVEVTGPDGLRLTRTVDVTVRSAEPLAVRSQTAALAADGLFTPPPELAAGLRPGAFAAAMLGGPVEIDVPGLLAGLAREPGGGAEAAASHALALLPFLDTAAALGIGGEDALRARVRRALDRLWAYQRADGAFAPWSATGDADGWLSAYALDVLGRARTAGFTVAEVRYRKGLESLKRSLENTWIDGAGFPARAYTLLVLARAKLIDAAPLRHFREAFWDKAPGDLARAQIAAAFAALGDGRAAAEAFERMAAARSTTAGLRDDAAVFVLALEGAADRERGAAAERLLRAAAQRGAVTAQERAWLLLAARALLDKSGPVKLLVGDQTVDQPRAVIRRLDAAALPPIRNAGGEVKVAVTVAGTPADAVPAAGQGFALTRQLFDTAGRPAAMDGIVRNRLYVAVLEGEATDPATAHAMLTDVLPAGFEVETVRLSDSGALGGLSWAGGSVGVRHAEAREDRVSAVLDLPAEQRRFRLVYLLRAVTPGSFRAPGAAVADLDRAGVFTRLDASQVTVVPE</sequence>
<dbReference type="InterPro" id="IPR001599">
    <property type="entry name" value="Macroglobln_a2"/>
</dbReference>
<proteinExistence type="inferred from homology"/>
<feature type="chain" id="PRO_5047465897" evidence="3">
    <location>
        <begin position="22"/>
        <end position="1554"/>
    </location>
</feature>
<dbReference type="Pfam" id="PF00207">
    <property type="entry name" value="A2M"/>
    <property type="match status" value="1"/>
</dbReference>
<dbReference type="InterPro" id="IPR041203">
    <property type="entry name" value="Bact_A2M_MG5"/>
</dbReference>
<name>A0ABX2TF42_9PROT</name>
<dbReference type="Pfam" id="PF17962">
    <property type="entry name" value="bMG6"/>
    <property type="match status" value="1"/>
</dbReference>